<dbReference type="EMBL" id="KZ678134">
    <property type="protein sequence ID" value="PSN68191.1"/>
    <property type="molecule type" value="Genomic_DNA"/>
</dbReference>
<name>A0A2T2NRX9_CORCC</name>
<reference evidence="1 2" key="1">
    <citation type="journal article" date="2018" name="Front. Microbiol.">
        <title>Genome-Wide Analysis of Corynespora cassiicola Leaf Fall Disease Putative Effectors.</title>
        <authorList>
            <person name="Lopez D."/>
            <person name="Ribeiro S."/>
            <person name="Label P."/>
            <person name="Fumanal B."/>
            <person name="Venisse J.S."/>
            <person name="Kohler A."/>
            <person name="de Oliveira R.R."/>
            <person name="Labutti K."/>
            <person name="Lipzen A."/>
            <person name="Lail K."/>
            <person name="Bauer D."/>
            <person name="Ohm R.A."/>
            <person name="Barry K.W."/>
            <person name="Spatafora J."/>
            <person name="Grigoriev I.V."/>
            <person name="Martin F.M."/>
            <person name="Pujade-Renaud V."/>
        </authorList>
    </citation>
    <scope>NUCLEOTIDE SEQUENCE [LARGE SCALE GENOMIC DNA]</scope>
    <source>
        <strain evidence="1 2">Philippines</strain>
    </source>
</reference>
<organism evidence="1 2">
    <name type="scientific">Corynespora cassiicola Philippines</name>
    <dbReference type="NCBI Taxonomy" id="1448308"/>
    <lineage>
        <taxon>Eukaryota</taxon>
        <taxon>Fungi</taxon>
        <taxon>Dikarya</taxon>
        <taxon>Ascomycota</taxon>
        <taxon>Pezizomycotina</taxon>
        <taxon>Dothideomycetes</taxon>
        <taxon>Pleosporomycetidae</taxon>
        <taxon>Pleosporales</taxon>
        <taxon>Corynesporascaceae</taxon>
        <taxon>Corynespora</taxon>
    </lineage>
</organism>
<dbReference type="AlphaFoldDB" id="A0A2T2NRX9"/>
<evidence type="ECO:0000313" key="2">
    <source>
        <dbReference type="Proteomes" id="UP000240883"/>
    </source>
</evidence>
<dbReference type="InterPro" id="IPR029063">
    <property type="entry name" value="SAM-dependent_MTases_sf"/>
</dbReference>
<gene>
    <name evidence="1" type="ORF">BS50DRAFT_573147</name>
</gene>
<dbReference type="Proteomes" id="UP000240883">
    <property type="component" value="Unassembled WGS sequence"/>
</dbReference>
<accession>A0A2T2NRX9</accession>
<evidence type="ECO:0000313" key="1">
    <source>
        <dbReference type="EMBL" id="PSN68191.1"/>
    </source>
</evidence>
<proteinExistence type="predicted"/>
<sequence>MDEMDQAEPLPRLSGEPVAHPGCCLGLSETLLDHLHSILPPPPGRILSIGSGYGLLEALLLAPPFSLNVTGVEVYPSSNRFLPIDHHNVVSGTRFLDEEAGSYHAWLFVYPRRVGLITEYIHNYGKENENVKTIVWAGPQADWEDYSSCFGEQWQVKTFSAEEFGGRAWELLAIAKRVQAER</sequence>
<protein>
    <submittedName>
        <fullName evidence="1">Uncharacterized protein</fullName>
    </submittedName>
</protein>
<dbReference type="OrthoDB" id="2151982at2759"/>
<dbReference type="SUPFAM" id="SSF53335">
    <property type="entry name" value="S-adenosyl-L-methionine-dependent methyltransferases"/>
    <property type="match status" value="1"/>
</dbReference>
<keyword evidence="2" id="KW-1185">Reference proteome</keyword>